<organism evidence="2 3">
    <name type="scientific">Trichinella pseudospiralis</name>
    <name type="common">Parasitic roundworm</name>
    <dbReference type="NCBI Taxonomy" id="6337"/>
    <lineage>
        <taxon>Eukaryota</taxon>
        <taxon>Metazoa</taxon>
        <taxon>Ecdysozoa</taxon>
        <taxon>Nematoda</taxon>
        <taxon>Enoplea</taxon>
        <taxon>Dorylaimia</taxon>
        <taxon>Trichinellida</taxon>
        <taxon>Trichinellidae</taxon>
        <taxon>Trichinella</taxon>
    </lineage>
</organism>
<keyword evidence="1" id="KW-1133">Transmembrane helix</keyword>
<dbReference type="AlphaFoldDB" id="A0A0V1EP95"/>
<keyword evidence="1" id="KW-0812">Transmembrane</keyword>
<name>A0A0V1EP95_TRIPS</name>
<keyword evidence="3" id="KW-1185">Reference proteome</keyword>
<reference evidence="2 3" key="1">
    <citation type="submission" date="2015-01" db="EMBL/GenBank/DDBJ databases">
        <title>Evolution of Trichinella species and genotypes.</title>
        <authorList>
            <person name="Korhonen P.K."/>
            <person name="Edoardo P."/>
            <person name="Giuseppe L.R."/>
            <person name="Gasser R.B."/>
        </authorList>
    </citation>
    <scope>NUCLEOTIDE SEQUENCE [LARGE SCALE GENOMIC DNA]</scope>
    <source>
        <strain evidence="2">ISS470</strain>
    </source>
</reference>
<comment type="caution">
    <text evidence="2">The sequence shown here is derived from an EMBL/GenBank/DDBJ whole genome shotgun (WGS) entry which is preliminary data.</text>
</comment>
<dbReference type="EMBL" id="JYDT01000935">
    <property type="protein sequence ID" value="KRY75589.1"/>
    <property type="molecule type" value="Genomic_DNA"/>
</dbReference>
<feature type="transmembrane region" description="Helical" evidence="1">
    <location>
        <begin position="62"/>
        <end position="78"/>
    </location>
</feature>
<evidence type="ECO:0000313" key="2">
    <source>
        <dbReference type="EMBL" id="KRY75589.1"/>
    </source>
</evidence>
<sequence>MKLGSHRPRSLTNMCFYQFLILAILYWKLYGLIPISVALVFISLKTKDFPHFFKCFSAIQDWVLFFLVFSYLSSLDILECKVTNLSYWLCPLPYISFSVS</sequence>
<protein>
    <submittedName>
        <fullName evidence="2">Uncharacterized protein</fullName>
    </submittedName>
</protein>
<accession>A0A0V1EP95</accession>
<evidence type="ECO:0000313" key="3">
    <source>
        <dbReference type="Proteomes" id="UP000054995"/>
    </source>
</evidence>
<proteinExistence type="predicted"/>
<gene>
    <name evidence="2" type="ORF">T4D_15508</name>
</gene>
<dbReference type="Proteomes" id="UP000054995">
    <property type="component" value="Unassembled WGS sequence"/>
</dbReference>
<evidence type="ECO:0000256" key="1">
    <source>
        <dbReference type="SAM" id="Phobius"/>
    </source>
</evidence>
<feature type="transmembrane region" description="Helical" evidence="1">
    <location>
        <begin position="20"/>
        <end position="42"/>
    </location>
</feature>
<keyword evidence="1" id="KW-0472">Membrane</keyword>